<evidence type="ECO:0000313" key="1">
    <source>
        <dbReference type="EMBL" id="CAK0854816.1"/>
    </source>
</evidence>
<name>A0ABN9U721_9DINO</name>
<sequence>MNEKQEYLFAQPAMHNIRGCFMRHCGTHKLPTDDALVHGSRCILMVEQGFLGLAFDNGQPVLLPLGIHVWTSDTLRYKRDISLDEHMVSLGPYTLITVDEDYAATTQNNGK</sequence>
<dbReference type="EMBL" id="CAUYUJ010015504">
    <property type="protein sequence ID" value="CAK0854816.1"/>
    <property type="molecule type" value="Genomic_DNA"/>
</dbReference>
<organism evidence="1 2">
    <name type="scientific">Prorocentrum cordatum</name>
    <dbReference type="NCBI Taxonomy" id="2364126"/>
    <lineage>
        <taxon>Eukaryota</taxon>
        <taxon>Sar</taxon>
        <taxon>Alveolata</taxon>
        <taxon>Dinophyceae</taxon>
        <taxon>Prorocentrales</taxon>
        <taxon>Prorocentraceae</taxon>
        <taxon>Prorocentrum</taxon>
    </lineage>
</organism>
<comment type="caution">
    <text evidence="1">The sequence shown here is derived from an EMBL/GenBank/DDBJ whole genome shotgun (WGS) entry which is preliminary data.</text>
</comment>
<proteinExistence type="predicted"/>
<gene>
    <name evidence="1" type="ORF">PCOR1329_LOCUS45765</name>
</gene>
<dbReference type="Proteomes" id="UP001189429">
    <property type="component" value="Unassembled WGS sequence"/>
</dbReference>
<reference evidence="1" key="1">
    <citation type="submission" date="2023-10" db="EMBL/GenBank/DDBJ databases">
        <authorList>
            <person name="Chen Y."/>
            <person name="Shah S."/>
            <person name="Dougan E. K."/>
            <person name="Thang M."/>
            <person name="Chan C."/>
        </authorList>
    </citation>
    <scope>NUCLEOTIDE SEQUENCE [LARGE SCALE GENOMIC DNA]</scope>
</reference>
<keyword evidence="2" id="KW-1185">Reference proteome</keyword>
<protein>
    <submittedName>
        <fullName evidence="1">Uncharacterized protein</fullName>
    </submittedName>
</protein>
<accession>A0ABN9U721</accession>
<evidence type="ECO:0000313" key="2">
    <source>
        <dbReference type="Proteomes" id="UP001189429"/>
    </source>
</evidence>